<feature type="region of interest" description="Disordered" evidence="1">
    <location>
        <begin position="372"/>
        <end position="412"/>
    </location>
</feature>
<dbReference type="InterPro" id="IPR006427">
    <property type="entry name" value="Portal_HK97"/>
</dbReference>
<feature type="compositionally biased region" description="Acidic residues" evidence="1">
    <location>
        <begin position="395"/>
        <end position="412"/>
    </location>
</feature>
<evidence type="ECO:0000313" key="3">
    <source>
        <dbReference type="Proteomes" id="UP000309128"/>
    </source>
</evidence>
<comment type="caution">
    <text evidence="2">The sequence shown here is derived from an EMBL/GenBank/DDBJ whole genome shotgun (WGS) entry which is preliminary data.</text>
</comment>
<dbReference type="InterPro" id="IPR006944">
    <property type="entry name" value="Phage/GTA_portal"/>
</dbReference>
<name>A0A5S4F632_9ACTN</name>
<organism evidence="2 3">
    <name type="scientific">Nonomuraea turkmeniaca</name>
    <dbReference type="NCBI Taxonomy" id="103838"/>
    <lineage>
        <taxon>Bacteria</taxon>
        <taxon>Bacillati</taxon>
        <taxon>Actinomycetota</taxon>
        <taxon>Actinomycetes</taxon>
        <taxon>Streptosporangiales</taxon>
        <taxon>Streptosporangiaceae</taxon>
        <taxon>Nonomuraea</taxon>
    </lineage>
</organism>
<dbReference type="NCBIfam" id="TIGR01537">
    <property type="entry name" value="portal_HK97"/>
    <property type="match status" value="1"/>
</dbReference>
<protein>
    <submittedName>
        <fullName evidence="2">Phage portal protein</fullName>
    </submittedName>
</protein>
<dbReference type="Proteomes" id="UP000309128">
    <property type="component" value="Unassembled WGS sequence"/>
</dbReference>
<keyword evidence="3" id="KW-1185">Reference proteome</keyword>
<dbReference type="RefSeq" id="WP_138670891.1">
    <property type="nucleotide sequence ID" value="NZ_VCKY01000149.1"/>
</dbReference>
<dbReference type="AlphaFoldDB" id="A0A5S4F632"/>
<evidence type="ECO:0000256" key="1">
    <source>
        <dbReference type="SAM" id="MobiDB-lite"/>
    </source>
</evidence>
<gene>
    <name evidence="2" type="ORF">ETD86_34805</name>
</gene>
<dbReference type="OrthoDB" id="9765386at2"/>
<reference evidence="2 3" key="1">
    <citation type="submission" date="2019-05" db="EMBL/GenBank/DDBJ databases">
        <title>Draft genome sequence of Nonomuraea turkmeniaca DSM 43926.</title>
        <authorList>
            <person name="Saricaoglu S."/>
            <person name="Isik K."/>
        </authorList>
    </citation>
    <scope>NUCLEOTIDE SEQUENCE [LARGE SCALE GENOMIC DNA]</scope>
    <source>
        <strain evidence="2 3">DSM 43926</strain>
    </source>
</reference>
<dbReference type="EMBL" id="VCKY01000149">
    <property type="protein sequence ID" value="TMR11741.1"/>
    <property type="molecule type" value="Genomic_DNA"/>
</dbReference>
<dbReference type="Pfam" id="PF04860">
    <property type="entry name" value="Phage_portal"/>
    <property type="match status" value="1"/>
</dbReference>
<evidence type="ECO:0000313" key="2">
    <source>
        <dbReference type="EMBL" id="TMR11741.1"/>
    </source>
</evidence>
<sequence>MSLFGLFESRSPENPQIPLTSSALLDWLGGPVNASGKQVTEKSSLAFSAVWRCTALISGVSSALPLHVYQDGTHDRVTSPLLKNPHPELTALELWRLTFVHRALWGNAYLQKVRDQGGRVRELWPVTPDRVQVERERPTDANPSGKKFWVTDDWGAVHERTPMQILHMPGMGYDGVCGVSPVRAAQQAIGLGLAAEEYGARLFGSGNLMSGILQTEQRLTPDQADQLKQRWKAKMSGLDKAHDVAVLDSGASFQQVSMPAKDSQFLESRTFEVEEIGRWFGVPAFLLGLTSKSTSWGTGLEQQAIGWVKFDLHPTWLAPAEQRITKELLGASVEARYKIEGLLRGDSAARSQFYNVMRQVGAFSANDIRDLEDLPPIPDGDVRLQPMNMVPLGTEPDDQDEGGQPPDDEDGE</sequence>
<accession>A0A5S4F632</accession>
<proteinExistence type="predicted"/>